<dbReference type="RefSeq" id="WP_093428316.1">
    <property type="nucleotide sequence ID" value="NZ_FOMJ01000005.1"/>
</dbReference>
<proteinExistence type="predicted"/>
<keyword evidence="3" id="KW-1185">Reference proteome</keyword>
<feature type="transmembrane region" description="Helical" evidence="1">
    <location>
        <begin position="85"/>
        <end position="103"/>
    </location>
</feature>
<keyword evidence="1" id="KW-1133">Transmembrane helix</keyword>
<evidence type="ECO:0008006" key="4">
    <source>
        <dbReference type="Google" id="ProtNLM"/>
    </source>
</evidence>
<gene>
    <name evidence="2" type="ORF">SAMN05660831_01673</name>
</gene>
<evidence type="ECO:0000256" key="1">
    <source>
        <dbReference type="SAM" id="Phobius"/>
    </source>
</evidence>
<evidence type="ECO:0000313" key="2">
    <source>
        <dbReference type="EMBL" id="SFD44938.1"/>
    </source>
</evidence>
<protein>
    <recommendedName>
        <fullName evidence="4">Cxxc_20_cxxc protein</fullName>
    </recommendedName>
</protein>
<name>A0A1I1SJU6_9GAMM</name>
<reference evidence="2 3" key="1">
    <citation type="submission" date="2016-10" db="EMBL/GenBank/DDBJ databases">
        <authorList>
            <person name="de Groot N.N."/>
        </authorList>
    </citation>
    <scope>NUCLEOTIDE SEQUENCE [LARGE SCALE GENOMIC DNA]</scope>
    <source>
        <strain evidence="2 3">HL3</strain>
    </source>
</reference>
<keyword evidence="1" id="KW-0812">Transmembrane</keyword>
<dbReference type="AlphaFoldDB" id="A0A1I1SJU6"/>
<organism evidence="2 3">
    <name type="scientific">Thiohalospira halophila DSM 15071</name>
    <dbReference type="NCBI Taxonomy" id="1123397"/>
    <lineage>
        <taxon>Bacteria</taxon>
        <taxon>Pseudomonadati</taxon>
        <taxon>Pseudomonadota</taxon>
        <taxon>Gammaproteobacteria</taxon>
        <taxon>Thiohalospirales</taxon>
        <taxon>Thiohalospiraceae</taxon>
        <taxon>Thiohalospira</taxon>
    </lineage>
</organism>
<keyword evidence="1" id="KW-0472">Membrane</keyword>
<dbReference type="EMBL" id="FOMJ01000005">
    <property type="protein sequence ID" value="SFD44938.1"/>
    <property type="molecule type" value="Genomic_DNA"/>
</dbReference>
<dbReference type="Proteomes" id="UP000198611">
    <property type="component" value="Unassembled WGS sequence"/>
</dbReference>
<dbReference type="OrthoDB" id="9799090at2"/>
<evidence type="ECO:0000313" key="3">
    <source>
        <dbReference type="Proteomes" id="UP000198611"/>
    </source>
</evidence>
<sequence>MRFSGIRDWITHQLHRLPRQCPHCHGRVGPMDLLFGRGMSRAETYHCRHCGTPISPPLSRYGGVAAVAFTGAVVIAQLAPSGWRLPLILLFGGAVLAATYYLLPLTVRAGE</sequence>
<accession>A0A1I1SJU6</accession>
<feature type="transmembrane region" description="Helical" evidence="1">
    <location>
        <begin position="58"/>
        <end position="79"/>
    </location>
</feature>